<sequence>MDTILRILKDAGGWHHGLHLRIENPPYMALVIEATDESGPCGLPALSVCHYAEQNGDAMRDPEMCFELGFAAGPHLNPFYWRNDYLGVEQWSRFIRDAHYCYHTLLHTEHERFAKLWDRNLQQQGFAEAFERQRQRHA</sequence>
<organism evidence="2 3">
    <name type="scientific">Granulicella sibirica</name>
    <dbReference type="NCBI Taxonomy" id="2479048"/>
    <lineage>
        <taxon>Bacteria</taxon>
        <taxon>Pseudomonadati</taxon>
        <taxon>Acidobacteriota</taxon>
        <taxon>Terriglobia</taxon>
        <taxon>Terriglobales</taxon>
        <taxon>Acidobacteriaceae</taxon>
        <taxon>Granulicella</taxon>
    </lineage>
</organism>
<dbReference type="OrthoDB" id="117513at2"/>
<gene>
    <name evidence="2" type="ORF">GRAN_3568</name>
</gene>
<dbReference type="InterPro" id="IPR054203">
    <property type="entry name" value="DUF6908"/>
</dbReference>
<name>A0A4Q0STW9_9BACT</name>
<evidence type="ECO:0000313" key="2">
    <source>
        <dbReference type="EMBL" id="RXH54465.1"/>
    </source>
</evidence>
<dbReference type="Proteomes" id="UP000289437">
    <property type="component" value="Unassembled WGS sequence"/>
</dbReference>
<dbReference type="AlphaFoldDB" id="A0A4Q0STW9"/>
<dbReference type="EMBL" id="RDSM01000003">
    <property type="protein sequence ID" value="RXH54465.1"/>
    <property type="molecule type" value="Genomic_DNA"/>
</dbReference>
<reference evidence="2 3" key="1">
    <citation type="submission" date="2018-11" db="EMBL/GenBank/DDBJ databases">
        <authorList>
            <person name="Mardanov A.V."/>
            <person name="Ravin N.V."/>
            <person name="Dedysh S.N."/>
        </authorList>
    </citation>
    <scope>NUCLEOTIDE SEQUENCE [LARGE SCALE GENOMIC DNA]</scope>
    <source>
        <strain evidence="2 3">AF10</strain>
    </source>
</reference>
<accession>A0A4Q0STW9</accession>
<proteinExistence type="predicted"/>
<dbReference type="Pfam" id="PF21849">
    <property type="entry name" value="DUF6908"/>
    <property type="match status" value="1"/>
</dbReference>
<comment type="caution">
    <text evidence="2">The sequence shown here is derived from an EMBL/GenBank/DDBJ whole genome shotgun (WGS) entry which is preliminary data.</text>
</comment>
<dbReference type="RefSeq" id="WP_128914249.1">
    <property type="nucleotide sequence ID" value="NZ_RDSM01000003.1"/>
</dbReference>
<keyword evidence="3" id="KW-1185">Reference proteome</keyword>
<evidence type="ECO:0000313" key="3">
    <source>
        <dbReference type="Proteomes" id="UP000289437"/>
    </source>
</evidence>
<evidence type="ECO:0000259" key="1">
    <source>
        <dbReference type="Pfam" id="PF21849"/>
    </source>
</evidence>
<reference evidence="3" key="2">
    <citation type="submission" date="2019-02" db="EMBL/GenBank/DDBJ databases">
        <title>Granulicella sibirica sp. nov., a psychrotolerant acidobacterium isolated from an organic soil layer in forested tundra, West Siberia.</title>
        <authorList>
            <person name="Oshkin I.Y."/>
            <person name="Kulichevskaya I.S."/>
            <person name="Rijpstra W.I.C."/>
            <person name="Sinninghe Damste J.S."/>
            <person name="Rakitin A.L."/>
            <person name="Ravin N.V."/>
            <person name="Dedysh S.N."/>
        </authorList>
    </citation>
    <scope>NUCLEOTIDE SEQUENCE [LARGE SCALE GENOMIC DNA]</scope>
    <source>
        <strain evidence="3">AF10</strain>
    </source>
</reference>
<feature type="domain" description="DUF6908" evidence="1">
    <location>
        <begin position="3"/>
        <end position="127"/>
    </location>
</feature>
<protein>
    <recommendedName>
        <fullName evidence="1">DUF6908 domain-containing protein</fullName>
    </recommendedName>
</protein>